<dbReference type="InterPro" id="IPR016040">
    <property type="entry name" value="NAD(P)-bd_dom"/>
</dbReference>
<dbReference type="InterPro" id="IPR013445">
    <property type="entry name" value="CDP_4_6_deHydtase"/>
</dbReference>
<proteinExistence type="predicted"/>
<name>A0A382H4F3_9ZZZZ</name>
<accession>A0A382H4F3</accession>
<dbReference type="EMBL" id="UINC01059069">
    <property type="protein sequence ID" value="SVB82059.1"/>
    <property type="molecule type" value="Genomic_DNA"/>
</dbReference>
<dbReference type="Pfam" id="PF16363">
    <property type="entry name" value="GDP_Man_Dehyd"/>
    <property type="match status" value="1"/>
</dbReference>
<dbReference type="Gene3D" id="3.40.50.720">
    <property type="entry name" value="NAD(P)-binding Rossmann-like Domain"/>
    <property type="match status" value="1"/>
</dbReference>
<dbReference type="Gene3D" id="3.90.25.10">
    <property type="entry name" value="UDP-galactose 4-epimerase, domain 1"/>
    <property type="match status" value="1"/>
</dbReference>
<dbReference type="NCBIfam" id="TIGR02622">
    <property type="entry name" value="CDP_4_6_dhtase"/>
    <property type="match status" value="1"/>
</dbReference>
<dbReference type="SUPFAM" id="SSF51735">
    <property type="entry name" value="NAD(P)-binding Rossmann-fold domains"/>
    <property type="match status" value="1"/>
</dbReference>
<protein>
    <recommendedName>
        <fullName evidence="1">NAD(P)-binding domain-containing protein</fullName>
    </recommendedName>
</protein>
<evidence type="ECO:0000259" key="1">
    <source>
        <dbReference type="Pfam" id="PF16363"/>
    </source>
</evidence>
<sequence>MTKPFADTYSNRRVLVTGHTGFKGSWLTLWLNHLGADVTGYSDEVTTCPSVFELLGLETRIDHRLGDIRDRSHLAEVLDEVRPDMVFHLAAQALVLQSHVDPVGTFETNTMGMVNLLECIRERPWIDVAVLVTSDKAYRNEEWEWGYRETDHLGGHDPYSGSKSCAELIAHSYHHSFLRDSPTRTATARAGNVIGGGDWAADRIVPDCIRAWSTQETVRVRRPESTRPWQHVLEPLSGYLWLGAQLWNDRENLDGEAFNFGPGPQQDMTVADLLEAMAKRWPGAAWKVADDAAGTDREATLLRLSCDKALRQLDWHAVMKPPSTVSLTIDWYRAWQDGEVNLHDFTIGQIEQYTDMASTAGMVWSCT</sequence>
<organism evidence="2">
    <name type="scientific">marine metagenome</name>
    <dbReference type="NCBI Taxonomy" id="408172"/>
    <lineage>
        <taxon>unclassified sequences</taxon>
        <taxon>metagenomes</taxon>
        <taxon>ecological metagenomes</taxon>
    </lineage>
</organism>
<feature type="domain" description="NAD(P)-binding" evidence="1">
    <location>
        <begin position="15"/>
        <end position="317"/>
    </location>
</feature>
<dbReference type="AlphaFoldDB" id="A0A382H4F3"/>
<dbReference type="PANTHER" id="PTHR43000">
    <property type="entry name" value="DTDP-D-GLUCOSE 4,6-DEHYDRATASE-RELATED"/>
    <property type="match status" value="1"/>
</dbReference>
<dbReference type="InterPro" id="IPR036291">
    <property type="entry name" value="NAD(P)-bd_dom_sf"/>
</dbReference>
<reference evidence="2" key="1">
    <citation type="submission" date="2018-05" db="EMBL/GenBank/DDBJ databases">
        <authorList>
            <person name="Lanie J.A."/>
            <person name="Ng W.-L."/>
            <person name="Kazmierczak K.M."/>
            <person name="Andrzejewski T.M."/>
            <person name="Davidsen T.M."/>
            <person name="Wayne K.J."/>
            <person name="Tettelin H."/>
            <person name="Glass J.I."/>
            <person name="Rusch D."/>
            <person name="Podicherti R."/>
            <person name="Tsui H.-C.T."/>
            <person name="Winkler M.E."/>
        </authorList>
    </citation>
    <scope>NUCLEOTIDE SEQUENCE</scope>
</reference>
<evidence type="ECO:0000313" key="2">
    <source>
        <dbReference type="EMBL" id="SVB82059.1"/>
    </source>
</evidence>
<gene>
    <name evidence="2" type="ORF">METZ01_LOCUS234913</name>
</gene>